<accession>A0A840NSD2</accession>
<sequence>MAGFGTNSGELVAAASSIRGTADPVRDEHAAKIADLGLGAGDFGRVHQQAFGGYQDAMAKLAKCVTSMAEAMDDFSQKLEQTGQGYDWSDADASETVGKSGSN</sequence>
<evidence type="ECO:0000313" key="2">
    <source>
        <dbReference type="EMBL" id="MBB5072062.1"/>
    </source>
</evidence>
<dbReference type="RefSeq" id="WP_184483137.1">
    <property type="nucleotide sequence ID" value="NZ_JACHIV010000001.1"/>
</dbReference>
<evidence type="ECO:0000313" key="3">
    <source>
        <dbReference type="Proteomes" id="UP000580474"/>
    </source>
</evidence>
<protein>
    <submittedName>
        <fullName evidence="2">Uncharacterized protein YukE</fullName>
    </submittedName>
</protein>
<comment type="caution">
    <text evidence="2">The sequence shown here is derived from an EMBL/GenBank/DDBJ whole genome shotgun (WGS) entry which is preliminary data.</text>
</comment>
<name>A0A840NSD2_9PSEU</name>
<dbReference type="InterPro" id="IPR036689">
    <property type="entry name" value="ESAT-6-like_sf"/>
</dbReference>
<evidence type="ECO:0000256" key="1">
    <source>
        <dbReference type="SAM" id="MobiDB-lite"/>
    </source>
</evidence>
<proteinExistence type="predicted"/>
<dbReference type="Proteomes" id="UP000580474">
    <property type="component" value="Unassembled WGS sequence"/>
</dbReference>
<keyword evidence="3" id="KW-1185">Reference proteome</keyword>
<dbReference type="AlphaFoldDB" id="A0A840NSD2"/>
<gene>
    <name evidence="2" type="ORF">BJ969_005150</name>
</gene>
<feature type="region of interest" description="Disordered" evidence="1">
    <location>
        <begin position="83"/>
        <end position="103"/>
    </location>
</feature>
<reference evidence="2 3" key="1">
    <citation type="submission" date="2020-08" db="EMBL/GenBank/DDBJ databases">
        <title>Sequencing the genomes of 1000 actinobacteria strains.</title>
        <authorList>
            <person name="Klenk H.-P."/>
        </authorList>
    </citation>
    <scope>NUCLEOTIDE SEQUENCE [LARGE SCALE GENOMIC DNA]</scope>
    <source>
        <strain evidence="2 3">DSM 45582</strain>
    </source>
</reference>
<organism evidence="2 3">
    <name type="scientific">Saccharopolyspora gloriosae</name>
    <dbReference type="NCBI Taxonomy" id="455344"/>
    <lineage>
        <taxon>Bacteria</taxon>
        <taxon>Bacillati</taxon>
        <taxon>Actinomycetota</taxon>
        <taxon>Actinomycetes</taxon>
        <taxon>Pseudonocardiales</taxon>
        <taxon>Pseudonocardiaceae</taxon>
        <taxon>Saccharopolyspora</taxon>
    </lineage>
</organism>
<dbReference type="SUPFAM" id="SSF140453">
    <property type="entry name" value="EsxAB dimer-like"/>
    <property type="match status" value="1"/>
</dbReference>
<dbReference type="EMBL" id="JACHIV010000001">
    <property type="protein sequence ID" value="MBB5072062.1"/>
    <property type="molecule type" value="Genomic_DNA"/>
</dbReference>